<evidence type="ECO:0000256" key="1">
    <source>
        <dbReference type="SAM" id="MobiDB-lite"/>
    </source>
</evidence>
<sequence>MLNSSRLVTLAWYVTTPSPLYKEQEGVVLKLSFSSSAVGLALSSPVAADQPEITTVVTLPHLQPRPPILRAPSSRPWPSARPAPAPRSPASSSAPSTTACPAARARPRRPSWTTSAATRVPPCPVAPPTSTRTGPSPAGSATPPPLRRTTRSDDQMTAPARELRHSSFPLDGDSGDRSDSATTWGFG</sequence>
<dbReference type="Proteomes" id="UP001391051">
    <property type="component" value="Unassembled WGS sequence"/>
</dbReference>
<dbReference type="EMBL" id="JAQQWE010000001">
    <property type="protein sequence ID" value="KAK7965771.1"/>
    <property type="molecule type" value="Genomic_DNA"/>
</dbReference>
<reference evidence="2 3" key="1">
    <citation type="submission" date="2023-01" db="EMBL/GenBank/DDBJ databases">
        <title>Analysis of 21 Apiospora genomes using comparative genomics revels a genus with tremendous synthesis potential of carbohydrate active enzymes and secondary metabolites.</title>
        <authorList>
            <person name="Sorensen T."/>
        </authorList>
    </citation>
    <scope>NUCLEOTIDE SEQUENCE [LARGE SCALE GENOMIC DNA]</scope>
    <source>
        <strain evidence="2 3">CBS 24483</strain>
    </source>
</reference>
<feature type="compositionally biased region" description="Low complexity" evidence="1">
    <location>
        <begin position="88"/>
        <end position="115"/>
    </location>
</feature>
<protein>
    <submittedName>
        <fullName evidence="2">Uncharacterized protein</fullName>
    </submittedName>
</protein>
<gene>
    <name evidence="2" type="ORF">PG986_000048</name>
</gene>
<comment type="caution">
    <text evidence="2">The sequence shown here is derived from an EMBL/GenBank/DDBJ whole genome shotgun (WGS) entry which is preliminary data.</text>
</comment>
<dbReference type="GeneID" id="92069332"/>
<dbReference type="RefSeq" id="XP_066705163.1">
    <property type="nucleotide sequence ID" value="XM_066836270.1"/>
</dbReference>
<feature type="region of interest" description="Disordered" evidence="1">
    <location>
        <begin position="63"/>
        <end position="187"/>
    </location>
</feature>
<name>A0ABR1QSX3_9PEZI</name>
<proteinExistence type="predicted"/>
<keyword evidence="3" id="KW-1185">Reference proteome</keyword>
<accession>A0ABR1QSX3</accession>
<organism evidence="2 3">
    <name type="scientific">Apiospora aurea</name>
    <dbReference type="NCBI Taxonomy" id="335848"/>
    <lineage>
        <taxon>Eukaryota</taxon>
        <taxon>Fungi</taxon>
        <taxon>Dikarya</taxon>
        <taxon>Ascomycota</taxon>
        <taxon>Pezizomycotina</taxon>
        <taxon>Sordariomycetes</taxon>
        <taxon>Xylariomycetidae</taxon>
        <taxon>Amphisphaeriales</taxon>
        <taxon>Apiosporaceae</taxon>
        <taxon>Apiospora</taxon>
    </lineage>
</organism>
<evidence type="ECO:0000313" key="3">
    <source>
        <dbReference type="Proteomes" id="UP001391051"/>
    </source>
</evidence>
<evidence type="ECO:0000313" key="2">
    <source>
        <dbReference type="EMBL" id="KAK7965771.1"/>
    </source>
</evidence>